<evidence type="ECO:0000313" key="3">
    <source>
        <dbReference type="Proteomes" id="UP000034803"/>
    </source>
</evidence>
<comment type="caution">
    <text evidence="2">The sequence shown here is derived from an EMBL/GenBank/DDBJ whole genome shotgun (WGS) entry which is preliminary data.</text>
</comment>
<evidence type="ECO:0000313" key="2">
    <source>
        <dbReference type="EMBL" id="KKP31933.1"/>
    </source>
</evidence>
<dbReference type="PRINTS" id="PR00377">
    <property type="entry name" value="IMPHPHTASES"/>
</dbReference>
<keyword evidence="1" id="KW-0460">Magnesium</keyword>
<dbReference type="Pfam" id="PF00459">
    <property type="entry name" value="Inositol_P"/>
    <property type="match status" value="1"/>
</dbReference>
<keyword evidence="1" id="KW-0479">Metal-binding</keyword>
<dbReference type="PANTHER" id="PTHR20854:SF4">
    <property type="entry name" value="INOSITOL-1-MONOPHOSPHATASE-RELATED"/>
    <property type="match status" value="1"/>
</dbReference>
<sequence length="255" mass="28505">MTDPGELFNIADKVVDEVSSFLQENFGKTKKMTHKTDSHYGIDDDIKCNEIYESYLKNKTPQIALFTEEGEQNLNSEYVWIVDPIEGTSNYRAGNPFFATVIALLHNNEPVLSIVNAPILKQKFYAINGKGAYLNGNKILPTKLDELDKALVDFGRGMKNIDKEWYVATLSKLNNHIRTNRTFGACGLDICYCAAGITDIYINSGSQIYDYIAGAFIARESGAEVLNFKGNHWSINDKDILVSNKSLSNAIIKLL</sequence>
<feature type="binding site" evidence="1">
    <location>
        <position position="83"/>
    </location>
    <ligand>
        <name>Mg(2+)</name>
        <dbReference type="ChEBI" id="CHEBI:18420"/>
        <label>1</label>
        <note>catalytic</note>
    </ligand>
</feature>
<feature type="binding site" evidence="1">
    <location>
        <position position="85"/>
    </location>
    <ligand>
        <name>Mg(2+)</name>
        <dbReference type="ChEBI" id="CHEBI:18420"/>
        <label>1</label>
        <note>catalytic</note>
    </ligand>
</feature>
<dbReference type="Gene3D" id="3.40.190.80">
    <property type="match status" value="1"/>
</dbReference>
<dbReference type="Proteomes" id="UP000034803">
    <property type="component" value="Unassembled WGS sequence"/>
</dbReference>
<dbReference type="PANTHER" id="PTHR20854">
    <property type="entry name" value="INOSITOL MONOPHOSPHATASE"/>
    <property type="match status" value="1"/>
</dbReference>
<gene>
    <name evidence="2" type="ORF">UR21_C0004G0069</name>
</gene>
<accession>A0A0F9YL18</accession>
<name>A0A0F9YL18_9BACT</name>
<feature type="binding site" evidence="1">
    <location>
        <position position="68"/>
    </location>
    <ligand>
        <name>Mg(2+)</name>
        <dbReference type="ChEBI" id="CHEBI:18420"/>
        <label>1</label>
        <note>catalytic</note>
    </ligand>
</feature>
<organism evidence="2 3">
    <name type="scientific">Candidatus Woesebacteria bacterium GW2011_GWC2_31_9</name>
    <dbReference type="NCBI Taxonomy" id="1618586"/>
    <lineage>
        <taxon>Bacteria</taxon>
        <taxon>Candidatus Woeseibacteriota</taxon>
    </lineage>
</organism>
<protein>
    <submittedName>
        <fullName evidence="2">Inositol-1-monophosphatase</fullName>
    </submittedName>
</protein>
<dbReference type="GO" id="GO:0046872">
    <property type="term" value="F:metal ion binding"/>
    <property type="evidence" value="ECO:0007669"/>
    <property type="project" value="UniProtKB-KW"/>
</dbReference>
<dbReference type="InterPro" id="IPR000760">
    <property type="entry name" value="Inositol_monophosphatase-like"/>
</dbReference>
<dbReference type="SUPFAM" id="SSF56655">
    <property type="entry name" value="Carbohydrate phosphatase"/>
    <property type="match status" value="1"/>
</dbReference>
<feature type="binding site" evidence="1">
    <location>
        <position position="210"/>
    </location>
    <ligand>
        <name>Mg(2+)</name>
        <dbReference type="ChEBI" id="CHEBI:18420"/>
        <label>1</label>
        <note>catalytic</note>
    </ligand>
</feature>
<dbReference type="CDD" id="cd01637">
    <property type="entry name" value="IMPase_like"/>
    <property type="match status" value="1"/>
</dbReference>
<dbReference type="GO" id="GO:0008934">
    <property type="term" value="F:inositol monophosphate 1-phosphatase activity"/>
    <property type="evidence" value="ECO:0007669"/>
    <property type="project" value="TreeGrafter"/>
</dbReference>
<reference evidence="2 3" key="1">
    <citation type="journal article" date="2015" name="Nature">
        <title>rRNA introns, odd ribosomes, and small enigmatic genomes across a large radiation of phyla.</title>
        <authorList>
            <person name="Brown C.T."/>
            <person name="Hug L.A."/>
            <person name="Thomas B.C."/>
            <person name="Sharon I."/>
            <person name="Castelle C.J."/>
            <person name="Singh A."/>
            <person name="Wilkins M.J."/>
            <person name="Williams K.H."/>
            <person name="Banfield J.F."/>
        </authorList>
    </citation>
    <scope>NUCLEOTIDE SEQUENCE [LARGE SCALE GENOMIC DNA]</scope>
</reference>
<evidence type="ECO:0000256" key="1">
    <source>
        <dbReference type="PIRSR" id="PIRSR600760-2"/>
    </source>
</evidence>
<proteinExistence type="predicted"/>
<dbReference type="AlphaFoldDB" id="A0A0F9YL18"/>
<dbReference type="GO" id="GO:0006020">
    <property type="term" value="P:inositol metabolic process"/>
    <property type="evidence" value="ECO:0007669"/>
    <property type="project" value="TreeGrafter"/>
</dbReference>
<comment type="cofactor">
    <cofactor evidence="1">
        <name>Mg(2+)</name>
        <dbReference type="ChEBI" id="CHEBI:18420"/>
    </cofactor>
</comment>
<dbReference type="Gene3D" id="3.30.540.10">
    <property type="entry name" value="Fructose-1,6-Bisphosphatase, subunit A, domain 1"/>
    <property type="match status" value="1"/>
</dbReference>
<dbReference type="GO" id="GO:0007165">
    <property type="term" value="P:signal transduction"/>
    <property type="evidence" value="ECO:0007669"/>
    <property type="project" value="TreeGrafter"/>
</dbReference>
<dbReference type="EMBL" id="LBOI01000004">
    <property type="protein sequence ID" value="KKP31933.1"/>
    <property type="molecule type" value="Genomic_DNA"/>
</dbReference>